<dbReference type="OrthoDB" id="9995210at2759"/>
<evidence type="ECO:0000256" key="1">
    <source>
        <dbReference type="SAM" id="MobiDB-lite"/>
    </source>
</evidence>
<reference evidence="2" key="1">
    <citation type="submission" date="2020-10" db="EMBL/GenBank/DDBJ databases">
        <authorList>
            <person name="Kusch S."/>
        </authorList>
    </citation>
    <scope>NUCLEOTIDE SEQUENCE</scope>
    <source>
        <strain evidence="2">SwB9</strain>
    </source>
</reference>
<keyword evidence="3" id="KW-1185">Reference proteome</keyword>
<accession>A0A8H2ZPH5</accession>
<dbReference type="InterPro" id="IPR036770">
    <property type="entry name" value="Ankyrin_rpt-contain_sf"/>
</dbReference>
<sequence>MADPRDVEYEEEEATIDDQLLHAIIRGSIGTFNEVLERFDSPAAAVEYLNTHPLAFWDGDRTIGEQAKNVAAHVAASLGQDRIMDELLEQEGFECDPINSNGDTPLHCVVKWINREGRINRVGRNAWDDGLEMVKMMLRDGSDPRIRNNDGFRAEDLVNPDNTELKRVFADFDYDMGTDRDEGEEAAPEKNGFDPADLVNDDEEDVRSVYSGSDSEEEEEWKRRVAEKSAKSA</sequence>
<dbReference type="EMBL" id="CAJHIA010000012">
    <property type="protein sequence ID" value="CAD6444430.1"/>
    <property type="molecule type" value="Genomic_DNA"/>
</dbReference>
<organism evidence="2 3">
    <name type="scientific">Sclerotinia trifoliorum</name>
    <dbReference type="NCBI Taxonomy" id="28548"/>
    <lineage>
        <taxon>Eukaryota</taxon>
        <taxon>Fungi</taxon>
        <taxon>Dikarya</taxon>
        <taxon>Ascomycota</taxon>
        <taxon>Pezizomycotina</taxon>
        <taxon>Leotiomycetes</taxon>
        <taxon>Helotiales</taxon>
        <taxon>Sclerotiniaceae</taxon>
        <taxon>Sclerotinia</taxon>
    </lineage>
</organism>
<evidence type="ECO:0000313" key="2">
    <source>
        <dbReference type="EMBL" id="CAD6444430.1"/>
    </source>
</evidence>
<feature type="compositionally biased region" description="Basic and acidic residues" evidence="1">
    <location>
        <begin position="220"/>
        <end position="233"/>
    </location>
</feature>
<gene>
    <name evidence="2" type="ORF">SCLTRI_LOCUS4222</name>
</gene>
<feature type="region of interest" description="Disordered" evidence="1">
    <location>
        <begin position="176"/>
        <end position="233"/>
    </location>
</feature>
<evidence type="ECO:0000313" key="3">
    <source>
        <dbReference type="Proteomes" id="UP000624404"/>
    </source>
</evidence>
<dbReference type="AlphaFoldDB" id="A0A8H2ZPH5"/>
<dbReference type="SUPFAM" id="SSF48403">
    <property type="entry name" value="Ankyrin repeat"/>
    <property type="match status" value="1"/>
</dbReference>
<protein>
    <submittedName>
        <fullName evidence="2">E3f675f0-b76e-4996-821c-db3fe56002c2</fullName>
    </submittedName>
</protein>
<dbReference type="Pfam" id="PF13637">
    <property type="entry name" value="Ank_4"/>
    <property type="match status" value="1"/>
</dbReference>
<proteinExistence type="predicted"/>
<dbReference type="InterPro" id="IPR002110">
    <property type="entry name" value="Ankyrin_rpt"/>
</dbReference>
<name>A0A8H2ZPH5_9HELO</name>
<dbReference type="Gene3D" id="1.25.40.20">
    <property type="entry name" value="Ankyrin repeat-containing domain"/>
    <property type="match status" value="1"/>
</dbReference>
<comment type="caution">
    <text evidence="2">The sequence shown here is derived from an EMBL/GenBank/DDBJ whole genome shotgun (WGS) entry which is preliminary data.</text>
</comment>
<feature type="compositionally biased region" description="Acidic residues" evidence="1">
    <location>
        <begin position="176"/>
        <end position="186"/>
    </location>
</feature>
<dbReference type="Proteomes" id="UP000624404">
    <property type="component" value="Unassembled WGS sequence"/>
</dbReference>